<evidence type="ECO:0000313" key="7">
    <source>
        <dbReference type="EMBL" id="CAD7226723.1"/>
    </source>
</evidence>
<keyword evidence="6" id="KW-0812">Transmembrane</keyword>
<gene>
    <name evidence="7" type="ORF">CTOB1V02_LOCUS4638</name>
</gene>
<dbReference type="EMBL" id="OB660910">
    <property type="protein sequence ID" value="CAD7226723.1"/>
    <property type="molecule type" value="Genomic_DNA"/>
</dbReference>
<dbReference type="PANTHER" id="PTHR10048:SF15">
    <property type="entry name" value="PHOSPHATIDYLINOSITOL 4-KINASE ALPHA"/>
    <property type="match status" value="1"/>
</dbReference>
<evidence type="ECO:0000256" key="5">
    <source>
        <dbReference type="SAM" id="MobiDB-lite"/>
    </source>
</evidence>
<dbReference type="SMART" id="SM00145">
    <property type="entry name" value="PI3Ka"/>
    <property type="match status" value="1"/>
</dbReference>
<comment type="similarity">
    <text evidence="1">Belongs to the PI3/PI4-kinase family. Type III PI4K subfamily.</text>
</comment>
<accession>A0A7R8WDD0</accession>
<evidence type="ECO:0000256" key="6">
    <source>
        <dbReference type="SAM" id="Phobius"/>
    </source>
</evidence>
<dbReference type="InterPro" id="IPR042236">
    <property type="entry name" value="PI3K_accessory_sf"/>
</dbReference>
<feature type="compositionally biased region" description="Basic and acidic residues" evidence="5">
    <location>
        <begin position="322"/>
        <end position="356"/>
    </location>
</feature>
<feature type="compositionally biased region" description="Basic and acidic residues" evidence="5">
    <location>
        <begin position="206"/>
        <end position="220"/>
    </location>
</feature>
<feature type="region of interest" description="Disordered" evidence="5">
    <location>
        <begin position="80"/>
        <end position="125"/>
    </location>
</feature>
<dbReference type="Pfam" id="PF00454">
    <property type="entry name" value="PI3_PI4_kinase"/>
    <property type="match status" value="1"/>
</dbReference>
<name>A0A7R8WDD0_9CRUS</name>
<organism evidence="7">
    <name type="scientific">Cyprideis torosa</name>
    <dbReference type="NCBI Taxonomy" id="163714"/>
    <lineage>
        <taxon>Eukaryota</taxon>
        <taxon>Metazoa</taxon>
        <taxon>Ecdysozoa</taxon>
        <taxon>Arthropoda</taxon>
        <taxon>Crustacea</taxon>
        <taxon>Oligostraca</taxon>
        <taxon>Ostracoda</taxon>
        <taxon>Podocopa</taxon>
        <taxon>Podocopida</taxon>
        <taxon>Cytherocopina</taxon>
        <taxon>Cytheroidea</taxon>
        <taxon>Cytherideidae</taxon>
        <taxon>Cyprideis</taxon>
    </lineage>
</organism>
<feature type="compositionally biased region" description="Basic residues" evidence="5">
    <location>
        <begin position="88"/>
        <end position="97"/>
    </location>
</feature>
<protein>
    <recommendedName>
        <fullName evidence="2">1-phosphatidylinositol 4-kinase</fullName>
        <ecNumber evidence="2">2.7.1.67</ecNumber>
    </recommendedName>
</protein>
<dbReference type="InterPro" id="IPR001263">
    <property type="entry name" value="PI3K_accessory_dom"/>
</dbReference>
<dbReference type="GO" id="GO:0005737">
    <property type="term" value="C:cytoplasm"/>
    <property type="evidence" value="ECO:0007669"/>
    <property type="project" value="TreeGrafter"/>
</dbReference>
<feature type="region of interest" description="Disordered" evidence="5">
    <location>
        <begin position="279"/>
        <end position="356"/>
    </location>
</feature>
<dbReference type="SUPFAM" id="SSF48371">
    <property type="entry name" value="ARM repeat"/>
    <property type="match status" value="1"/>
</dbReference>
<dbReference type="GO" id="GO:0046854">
    <property type="term" value="P:phosphatidylinositol phosphate biosynthetic process"/>
    <property type="evidence" value="ECO:0007669"/>
    <property type="project" value="InterPro"/>
</dbReference>
<dbReference type="Gene3D" id="1.25.40.70">
    <property type="entry name" value="Phosphatidylinositol 3-kinase, accessory domain (PIK)"/>
    <property type="match status" value="1"/>
</dbReference>
<dbReference type="PROSITE" id="PS50290">
    <property type="entry name" value="PI3_4_KINASE_3"/>
    <property type="match status" value="1"/>
</dbReference>
<dbReference type="InterPro" id="IPR036940">
    <property type="entry name" value="PI3/4_kinase_cat_sf"/>
</dbReference>
<dbReference type="InterPro" id="IPR015433">
    <property type="entry name" value="PI3/4_kinase"/>
</dbReference>
<proteinExistence type="inferred from homology"/>
<sequence>MSANEPVFPYLVPAWREQTRRARLQKASFRPDKKEDYETANVIFMVLICVEVVCILCFISSTIIICAGVFMRRRKGQRSEVARDPSVAKKKGSRGKKVIFFSDREKTPGSNEETQSRAGKMDRSTSAVKTLGSYINKVEKVDPFMKKQESGVDQKLVEEADLTGRKALSDVRNDRDIEIRIVDDTPKGSNGPSRTVSQRSRKRVRYKEDEPTKPIRDRRSQPHMNRSQPGVAQVSGLSENRPPNRRSVIEVDDYIREQIRRQDMANQLLYRRQRDAMLKKSSSQFPSRDRVHSQRQRAVRRTAASHHRLGPPPSRVGSRRRLGPEDFRTRGLDCGGDREQHAQREFEESKFRSRRRIPENSRHTNIHRTVLHSICHSVVEVFETSVVECAVACWEWLLSARPDFRLPFFQEMISAWLESVDLGLGIFTPASSEGNPLSSSRSEELAPRPPTVIPHAIWIKFISDRVDLVKYFSQDEAELFARMFHRTLAAFERLPPKTPSRHICTVGTRFSFLNAALAVVQGDVLPKSIAKNALRQRIYIAALDFFASKPQTPVQTRCALRSDITILTRFWHALYQDKKYLKASLIADLIESGPFLTGALTGDGHMQLSRPSIIANSPGGSYLTGGLPGPLPSPNPGTISEESTLLPRSATSNTIGWINTVPSNPSTLSRRSIGGAAKNKLTNPTDNFVKEYLKKRNFILSLLAGELERLTTWYRPQGILPEVTLPSQDSVNTWRLTVIPDKTWRDYVKLSWSLNPILAVYLPQRFPSNADVIRREVSRFVGQDPDKVAQCPDALSLLVTADTILKDDVKLVHMLTWSAVTPTRALSFFSRQFPPHPITAQYGIRVLLSNSPEAIMMYIPQLVQAIRYDTMGYMLEFLRSNVSRSQLVCHQLIWNMQTNVFRDEEGHIKDADLYEPLTNLIKEMTGALSGPAKKFYDREFRFFHDVTTISGTIKPFPKGPRRKEACLRELAKIRLEKGCYLPSNPEAIILDIDRKSGTPMQSAAKAPFLARFLVQRKGIAEMEEIALGRGASPESDAGAGGTPNKLRVSNLLHPDVCPERGDTPGSKRKMSVVLEEEQTDVVNGSLEGEENEEGIDEVAEGTKLEMGDEIPGSYWQAAIFKVGDDVRQDMLALQVMQIFQNVLKKVGLELYLFPYRVVATSPGCGVIECVPNATSRDQLGRKTDISMYDYFIKTYGEESSPEYQRAARNFIKSMAAYSVVGFLLQIKDRHNGNIMLDKDGHIIHIDFGFMFESSPGGNLGFEPDIKLTEEMVGIMGGHPESPPFKWFMDLCVKGYLAIRPYCEEIISLVTLMLDTGLPCFRGQTVKLLRARFAPTQNERDAATYMINVVKGSMLSTRTKAYDYIQFWQNEIPY</sequence>
<dbReference type="InterPro" id="IPR016024">
    <property type="entry name" value="ARM-type_fold"/>
</dbReference>
<keyword evidence="6" id="KW-0472">Membrane</keyword>
<dbReference type="PROSITE" id="PS00915">
    <property type="entry name" value="PI3_4_KINASE_1"/>
    <property type="match status" value="1"/>
</dbReference>
<dbReference type="FunFam" id="1.25.40.70:FF:000011">
    <property type="entry name" value="Phosphatidylinositol 4-kinase alpha"/>
    <property type="match status" value="1"/>
</dbReference>
<dbReference type="FunFam" id="3.30.1010.10:FF:000009">
    <property type="entry name" value="Phosphatidylinositol 4-kinase, catalytic, alpha"/>
    <property type="match status" value="1"/>
</dbReference>
<evidence type="ECO:0000256" key="1">
    <source>
        <dbReference type="ARBA" id="ARBA00006209"/>
    </source>
</evidence>
<dbReference type="InterPro" id="IPR011009">
    <property type="entry name" value="Kinase-like_dom_sf"/>
</dbReference>
<feature type="transmembrane region" description="Helical" evidence="6">
    <location>
        <begin position="42"/>
        <end position="70"/>
    </location>
</feature>
<keyword evidence="3" id="KW-0808">Transferase</keyword>
<dbReference type="CDD" id="cd05167">
    <property type="entry name" value="PI4Kc_III_alpha"/>
    <property type="match status" value="1"/>
</dbReference>
<evidence type="ECO:0000256" key="3">
    <source>
        <dbReference type="ARBA" id="ARBA00022679"/>
    </source>
</evidence>
<dbReference type="Pfam" id="PF19274">
    <property type="entry name" value="PI4K_N"/>
    <property type="match status" value="1"/>
</dbReference>
<dbReference type="GO" id="GO:0048015">
    <property type="term" value="P:phosphatidylinositol-mediated signaling"/>
    <property type="evidence" value="ECO:0007669"/>
    <property type="project" value="TreeGrafter"/>
</dbReference>
<dbReference type="Gene3D" id="3.30.1010.10">
    <property type="entry name" value="Phosphatidylinositol 3-kinase Catalytic Subunit, Chain A, domain 4"/>
    <property type="match status" value="1"/>
</dbReference>
<dbReference type="GO" id="GO:0005886">
    <property type="term" value="C:plasma membrane"/>
    <property type="evidence" value="ECO:0007669"/>
    <property type="project" value="TreeGrafter"/>
</dbReference>
<keyword evidence="6" id="KW-1133">Transmembrane helix</keyword>
<keyword evidence="4" id="KW-0418">Kinase</keyword>
<dbReference type="OrthoDB" id="10264149at2759"/>
<dbReference type="InterPro" id="IPR045495">
    <property type="entry name" value="PI4K_N"/>
</dbReference>
<dbReference type="SUPFAM" id="SSF56112">
    <property type="entry name" value="Protein kinase-like (PK-like)"/>
    <property type="match status" value="1"/>
</dbReference>
<feature type="compositionally biased region" description="Polar residues" evidence="5">
    <location>
        <begin position="187"/>
        <end position="198"/>
    </location>
</feature>
<dbReference type="PANTHER" id="PTHR10048">
    <property type="entry name" value="PHOSPHATIDYLINOSITOL KINASE"/>
    <property type="match status" value="1"/>
</dbReference>
<dbReference type="InterPro" id="IPR018936">
    <property type="entry name" value="PI3/4_kinase_CS"/>
</dbReference>
<reference evidence="7" key="1">
    <citation type="submission" date="2020-11" db="EMBL/GenBank/DDBJ databases">
        <authorList>
            <person name="Tran Van P."/>
        </authorList>
    </citation>
    <scope>NUCLEOTIDE SEQUENCE</scope>
</reference>
<dbReference type="GO" id="GO:0004430">
    <property type="term" value="F:1-phosphatidylinositol 4-kinase activity"/>
    <property type="evidence" value="ECO:0007669"/>
    <property type="project" value="UniProtKB-EC"/>
</dbReference>
<dbReference type="Pfam" id="PF00613">
    <property type="entry name" value="PI3Ka"/>
    <property type="match status" value="1"/>
</dbReference>
<dbReference type="InterPro" id="IPR000403">
    <property type="entry name" value="PI3/4_kinase_cat_dom"/>
</dbReference>
<dbReference type="PROSITE" id="PS00916">
    <property type="entry name" value="PI3_4_KINASE_2"/>
    <property type="match status" value="1"/>
</dbReference>
<dbReference type="SMART" id="SM00146">
    <property type="entry name" value="PI3Kc"/>
    <property type="match status" value="1"/>
</dbReference>
<dbReference type="Gene3D" id="1.10.1070.11">
    <property type="entry name" value="Phosphatidylinositol 3-/4-kinase, catalytic domain"/>
    <property type="match status" value="1"/>
</dbReference>
<feature type="compositionally biased region" description="Polar residues" evidence="5">
    <location>
        <begin position="108"/>
        <end position="117"/>
    </location>
</feature>
<evidence type="ECO:0000256" key="4">
    <source>
        <dbReference type="ARBA" id="ARBA00022777"/>
    </source>
</evidence>
<evidence type="ECO:0000256" key="2">
    <source>
        <dbReference type="ARBA" id="ARBA00012169"/>
    </source>
</evidence>
<dbReference type="FunFam" id="1.10.1070.11:FF:000005">
    <property type="entry name" value="Phosphatidylinositol 4-kinase, catalytic, alpha"/>
    <property type="match status" value="1"/>
</dbReference>
<dbReference type="PROSITE" id="PS51545">
    <property type="entry name" value="PIK_HELICAL"/>
    <property type="match status" value="1"/>
</dbReference>
<feature type="compositionally biased region" description="Polar residues" evidence="5">
    <location>
        <begin position="222"/>
        <end position="238"/>
    </location>
</feature>
<feature type="region of interest" description="Disordered" evidence="5">
    <location>
        <begin position="182"/>
        <end position="249"/>
    </location>
</feature>
<dbReference type="EC" id="2.7.1.67" evidence="2"/>
<feature type="compositionally biased region" description="Basic residues" evidence="5">
    <location>
        <begin position="293"/>
        <end position="309"/>
    </location>
</feature>